<feature type="transmembrane region" description="Helical" evidence="2">
    <location>
        <begin position="74"/>
        <end position="99"/>
    </location>
</feature>
<evidence type="ECO:0000256" key="1">
    <source>
        <dbReference type="SAM" id="MobiDB-lite"/>
    </source>
</evidence>
<dbReference type="Proteomes" id="UP000191897">
    <property type="component" value="Unassembled WGS sequence"/>
</dbReference>
<feature type="region of interest" description="Disordered" evidence="1">
    <location>
        <begin position="157"/>
        <end position="178"/>
    </location>
</feature>
<dbReference type="EMBL" id="FBWC01000004">
    <property type="protein sequence ID" value="CUX09543.1"/>
    <property type="molecule type" value="Genomic_DNA"/>
</dbReference>
<feature type="transmembrane region" description="Helical" evidence="2">
    <location>
        <begin position="35"/>
        <end position="54"/>
    </location>
</feature>
<evidence type="ECO:0000313" key="4">
    <source>
        <dbReference type="Proteomes" id="UP000191897"/>
    </source>
</evidence>
<keyword evidence="2" id="KW-0812">Transmembrane</keyword>
<protein>
    <submittedName>
        <fullName evidence="3">Putative secreted protein (Modular protein)</fullName>
    </submittedName>
</protein>
<evidence type="ECO:0000256" key="2">
    <source>
        <dbReference type="SAM" id="Phobius"/>
    </source>
</evidence>
<name>A0A1S7NNI1_AGRTU</name>
<proteinExistence type="predicted"/>
<gene>
    <name evidence="3" type="ORF">AGR4C_Cc120012</name>
</gene>
<keyword evidence="2" id="KW-1133">Transmembrane helix</keyword>
<keyword evidence="2" id="KW-0472">Membrane</keyword>
<evidence type="ECO:0000313" key="3">
    <source>
        <dbReference type="EMBL" id="CUX09543.1"/>
    </source>
</evidence>
<dbReference type="AlphaFoldDB" id="A0A1S7NNI1"/>
<accession>A0A1S7NNI1</accession>
<organism evidence="3 4">
    <name type="scientific">Agrobacterium tumefaciens str. Kerr 14</name>
    <dbReference type="NCBI Taxonomy" id="1183424"/>
    <lineage>
        <taxon>Bacteria</taxon>
        <taxon>Pseudomonadati</taxon>
        <taxon>Pseudomonadota</taxon>
        <taxon>Alphaproteobacteria</taxon>
        <taxon>Hyphomicrobiales</taxon>
        <taxon>Rhizobiaceae</taxon>
        <taxon>Rhizobium/Agrobacterium group</taxon>
        <taxon>Agrobacterium</taxon>
        <taxon>Agrobacterium tumefaciens complex</taxon>
    </lineage>
</organism>
<reference evidence="3 4" key="1">
    <citation type="submission" date="2016-01" db="EMBL/GenBank/DDBJ databases">
        <authorList>
            <person name="Oliw E.H."/>
        </authorList>
    </citation>
    <scope>NUCLEOTIDE SEQUENCE [LARGE SCALE GENOMIC DNA]</scope>
    <source>
        <strain evidence="3 4">Kerr 14</strain>
    </source>
</reference>
<sequence>MNAVLRDSVLRDTIKGMSRASSRSPGMATQISPRAWFIMKAICCGVMLSEAAMTSPSFSRSSSSTTITISPREMASMASSILAMVIFFQAFQGLCRFAAFSRFKKRQISLGRTMQCEASLRASVLCLVLFHPDYTVGSGLSPDLLTFRLWRPEALAGSGKNPDTAGGELHPALRTRPT</sequence>